<dbReference type="SUPFAM" id="SSF53474">
    <property type="entry name" value="alpha/beta-Hydrolases"/>
    <property type="match status" value="1"/>
</dbReference>
<dbReference type="GO" id="GO:0016798">
    <property type="term" value="F:hydrolase activity, acting on glycosyl bonds"/>
    <property type="evidence" value="ECO:0007669"/>
    <property type="project" value="InterPro"/>
</dbReference>
<sequence>MNSFFFSFCGKTSTWKAQTALATAALSLLSLRSFAQTPLVYSAENTGGSCAAPPLPTFAQLPAIQPLPDPFLWADGRGRTTNFSDWECRRNEIKAQIENYEIGTKPVKPQTITAIYTAGTGTAGTLTVNVTVNGKTATLTSQVVLPTGAGPFPAVIGMNSPTGSVPAAVFTGRNVATIQYNHNNVTTYGNPQLTDPFYQLYPDHDLSNSGQYAAWSWGVSRLIDGLELVQASLPIDLKHIGVTGCSYAGKMALFAGALDERIALTIAQESGGGGAPAWRVSETLGGVEKLDATDYNWFKDDMKQFATTNVPKLPHDHHELMAMVAPRALLVTGNTDFEWLANPSAYVSARATHEVYKTFGLGDRFGFYIDGGHNHCAVPTAQVPVMQAFVDKFLLGNTTVSTDYTTNPYPAVDYQRWYKWWGTGNPVLAPLPPEPLGKRIWLEAECATVGAGWETLKDADASNGTYVKVKSGLSSPTTAPADAAAALVMPFTTDSAGTYNFLARLSVPTADDFSYWLKIDNNAYQAVGSQLLNNTGFENGLTGWTTLNSTGATISANTVAADAHTGSGSLKVVNPTPQPGSQWKVQVSSAAFATTVGKQYVISYWVKAAAAGGSIRISTGPSGAQYQADQPIGTAWQQVSWTITATLASTTFLFDMGQVANTYYIDDASVKEVGADGWRWVKLRDAVLPIGAHTLTIGYNAGGSAKLDKMLVTTSNAVITGVGSTANNCGVVTATVSAATSNGIEVYPNPATDKINIKLEANLLNVKSIEMIDVVGRVLSRVSVGKQTTLTIPSDKFKPGVYVVRFNGDVVTTQRVAIQ</sequence>
<dbReference type="Gene3D" id="3.40.50.1820">
    <property type="entry name" value="alpha/beta hydrolase"/>
    <property type="match status" value="1"/>
</dbReference>
<evidence type="ECO:0000256" key="2">
    <source>
        <dbReference type="ARBA" id="ARBA00022729"/>
    </source>
</evidence>
<keyword evidence="3" id="KW-0378">Hydrolase</keyword>
<dbReference type="Pfam" id="PF18962">
    <property type="entry name" value="Por_Secre_tail"/>
    <property type="match status" value="1"/>
</dbReference>
<evidence type="ECO:0000256" key="4">
    <source>
        <dbReference type="SAM" id="SignalP"/>
    </source>
</evidence>
<dbReference type="SUPFAM" id="SSF49785">
    <property type="entry name" value="Galactose-binding domain-like"/>
    <property type="match status" value="1"/>
</dbReference>
<dbReference type="GO" id="GO:0052689">
    <property type="term" value="F:carboxylic ester hydrolase activity"/>
    <property type="evidence" value="ECO:0007669"/>
    <property type="project" value="UniProtKB-KW"/>
</dbReference>
<evidence type="ECO:0000313" key="9">
    <source>
        <dbReference type="Proteomes" id="UP000441336"/>
    </source>
</evidence>
<evidence type="ECO:0000256" key="1">
    <source>
        <dbReference type="ARBA" id="ARBA00022487"/>
    </source>
</evidence>
<name>A0A7K1TEL6_9BACT</name>
<dbReference type="Proteomes" id="UP000441336">
    <property type="component" value="Unassembled WGS sequence"/>
</dbReference>
<evidence type="ECO:0000259" key="6">
    <source>
        <dbReference type="Pfam" id="PF18962"/>
    </source>
</evidence>
<evidence type="ECO:0000259" key="7">
    <source>
        <dbReference type="Pfam" id="PF22244"/>
    </source>
</evidence>
<proteinExistence type="predicted"/>
<organism evidence="8 9">
    <name type="scientific">Hymenobacter ginkgonis</name>
    <dbReference type="NCBI Taxonomy" id="2682976"/>
    <lineage>
        <taxon>Bacteria</taxon>
        <taxon>Pseudomonadati</taxon>
        <taxon>Bacteroidota</taxon>
        <taxon>Cytophagia</taxon>
        <taxon>Cytophagales</taxon>
        <taxon>Hymenobacteraceae</taxon>
        <taxon>Hymenobacter</taxon>
    </lineage>
</organism>
<dbReference type="InterPro" id="IPR054579">
    <property type="entry name" value="GCE-like_dom"/>
</dbReference>
<dbReference type="InterPro" id="IPR003305">
    <property type="entry name" value="CenC_carb-bd"/>
</dbReference>
<dbReference type="NCBIfam" id="TIGR04183">
    <property type="entry name" value="Por_Secre_tail"/>
    <property type="match status" value="1"/>
</dbReference>
<feature type="signal peptide" evidence="4">
    <location>
        <begin position="1"/>
        <end position="35"/>
    </location>
</feature>
<dbReference type="Pfam" id="PF22244">
    <property type="entry name" value="GCE_fung"/>
    <property type="match status" value="1"/>
</dbReference>
<dbReference type="EMBL" id="WQKZ01000002">
    <property type="protein sequence ID" value="MVN76853.1"/>
    <property type="molecule type" value="Genomic_DNA"/>
</dbReference>
<protein>
    <submittedName>
        <fullName evidence="8">T9SS type A sorting domain-containing protein</fullName>
    </submittedName>
</protein>
<evidence type="ECO:0000256" key="3">
    <source>
        <dbReference type="ARBA" id="ARBA00022801"/>
    </source>
</evidence>
<dbReference type="Gene3D" id="2.60.120.260">
    <property type="entry name" value="Galactose-binding domain-like"/>
    <property type="match status" value="1"/>
</dbReference>
<feature type="domain" description="Secretion system C-terminal sorting" evidence="6">
    <location>
        <begin position="746"/>
        <end position="816"/>
    </location>
</feature>
<feature type="chain" id="PRO_5029603541" evidence="4">
    <location>
        <begin position="36"/>
        <end position="819"/>
    </location>
</feature>
<feature type="domain" description="4-O-methyl-glucuronoyl methylesterase-like" evidence="7">
    <location>
        <begin position="128"/>
        <end position="360"/>
    </location>
</feature>
<feature type="domain" description="CBM-cenC" evidence="5">
    <location>
        <begin position="530"/>
        <end position="650"/>
    </location>
</feature>
<comment type="caution">
    <text evidence="8">The sequence shown here is derived from an EMBL/GenBank/DDBJ whole genome shotgun (WGS) entry which is preliminary data.</text>
</comment>
<dbReference type="Pfam" id="PF02018">
    <property type="entry name" value="CBM_4_9"/>
    <property type="match status" value="1"/>
</dbReference>
<gene>
    <name evidence="8" type="ORF">GO988_11010</name>
</gene>
<dbReference type="InterPro" id="IPR026444">
    <property type="entry name" value="Secre_tail"/>
</dbReference>
<keyword evidence="1" id="KW-0719">Serine esterase</keyword>
<dbReference type="AlphaFoldDB" id="A0A7K1TEL6"/>
<evidence type="ECO:0000259" key="5">
    <source>
        <dbReference type="Pfam" id="PF02018"/>
    </source>
</evidence>
<reference evidence="8 9" key="1">
    <citation type="submission" date="2019-12" db="EMBL/GenBank/DDBJ databases">
        <title>Hymenobacter sp. HMF4947 Genome sequencing and assembly.</title>
        <authorList>
            <person name="Kang H."/>
            <person name="Cha I."/>
            <person name="Kim H."/>
            <person name="Joh K."/>
        </authorList>
    </citation>
    <scope>NUCLEOTIDE SEQUENCE [LARGE SCALE GENOMIC DNA]</scope>
    <source>
        <strain evidence="8 9">HMF4947</strain>
    </source>
</reference>
<evidence type="ECO:0000313" key="8">
    <source>
        <dbReference type="EMBL" id="MVN76853.1"/>
    </source>
</evidence>
<dbReference type="InterPro" id="IPR029058">
    <property type="entry name" value="AB_hydrolase_fold"/>
</dbReference>
<dbReference type="InterPro" id="IPR008979">
    <property type="entry name" value="Galactose-bd-like_sf"/>
</dbReference>
<accession>A0A7K1TEL6</accession>
<keyword evidence="2 4" id="KW-0732">Signal</keyword>
<keyword evidence="9" id="KW-1185">Reference proteome</keyword>